<organism evidence="2">
    <name type="scientific">Arundo donax</name>
    <name type="common">Giant reed</name>
    <name type="synonym">Donax arundinaceus</name>
    <dbReference type="NCBI Taxonomy" id="35708"/>
    <lineage>
        <taxon>Eukaryota</taxon>
        <taxon>Viridiplantae</taxon>
        <taxon>Streptophyta</taxon>
        <taxon>Embryophyta</taxon>
        <taxon>Tracheophyta</taxon>
        <taxon>Spermatophyta</taxon>
        <taxon>Magnoliopsida</taxon>
        <taxon>Liliopsida</taxon>
        <taxon>Poales</taxon>
        <taxon>Poaceae</taxon>
        <taxon>PACMAD clade</taxon>
        <taxon>Arundinoideae</taxon>
        <taxon>Arundineae</taxon>
        <taxon>Arundo</taxon>
    </lineage>
</organism>
<reference evidence="2" key="2">
    <citation type="journal article" date="2015" name="Data Brief">
        <title>Shoot transcriptome of the giant reed, Arundo donax.</title>
        <authorList>
            <person name="Barrero R.A."/>
            <person name="Guerrero F.D."/>
            <person name="Moolhuijzen P."/>
            <person name="Goolsby J.A."/>
            <person name="Tidwell J."/>
            <person name="Bellgard S.E."/>
            <person name="Bellgard M.I."/>
        </authorList>
    </citation>
    <scope>NUCLEOTIDE SEQUENCE</scope>
    <source>
        <tissue evidence="2">Shoot tissue taken approximately 20 cm above the soil surface</tissue>
    </source>
</reference>
<dbReference type="AlphaFoldDB" id="A0A0A9BBK5"/>
<protein>
    <submittedName>
        <fullName evidence="2">Uncharacterized protein</fullName>
    </submittedName>
</protein>
<evidence type="ECO:0000256" key="1">
    <source>
        <dbReference type="SAM" id="MobiDB-lite"/>
    </source>
</evidence>
<evidence type="ECO:0000313" key="2">
    <source>
        <dbReference type="EMBL" id="JAD61374.1"/>
    </source>
</evidence>
<reference evidence="2" key="1">
    <citation type="submission" date="2014-09" db="EMBL/GenBank/DDBJ databases">
        <authorList>
            <person name="Magalhaes I.L.F."/>
            <person name="Oliveira U."/>
            <person name="Santos F.R."/>
            <person name="Vidigal T.H.D.A."/>
            <person name="Brescovit A.D."/>
            <person name="Santos A.J."/>
        </authorList>
    </citation>
    <scope>NUCLEOTIDE SEQUENCE</scope>
    <source>
        <tissue evidence="2">Shoot tissue taken approximately 20 cm above the soil surface</tissue>
    </source>
</reference>
<feature type="region of interest" description="Disordered" evidence="1">
    <location>
        <begin position="1"/>
        <end position="31"/>
    </location>
</feature>
<sequence length="31" mass="3225">MALPYTSHVETRSGSDACCSAWESTPPPSVG</sequence>
<dbReference type="EMBL" id="GBRH01236521">
    <property type="protein sequence ID" value="JAD61374.1"/>
    <property type="molecule type" value="Transcribed_RNA"/>
</dbReference>
<name>A0A0A9BBK5_ARUDO</name>
<proteinExistence type="predicted"/>
<accession>A0A0A9BBK5</accession>